<protein>
    <submittedName>
        <fullName evidence="1">Uncharacterized protein</fullName>
    </submittedName>
</protein>
<dbReference type="EMBL" id="CAJEWN010000088">
    <property type="protein sequence ID" value="CAD2161893.1"/>
    <property type="molecule type" value="Genomic_DNA"/>
</dbReference>
<dbReference type="Proteomes" id="UP000580250">
    <property type="component" value="Unassembled WGS sequence"/>
</dbReference>
<sequence length="59" mass="7056">MENLDQKNYCLRLQRLIVNVLFAVLHKQYVGAVIQKKETIYVMHVAVNKEKKLQRRENT</sequence>
<proteinExistence type="predicted"/>
<gene>
    <name evidence="1" type="ORF">MENT_LOCUS15110</name>
</gene>
<reference evidence="1 2" key="1">
    <citation type="submission" date="2020-08" db="EMBL/GenBank/DDBJ databases">
        <authorList>
            <person name="Koutsovoulos G."/>
            <person name="Danchin GJ E."/>
        </authorList>
    </citation>
    <scope>NUCLEOTIDE SEQUENCE [LARGE SCALE GENOMIC DNA]</scope>
</reference>
<evidence type="ECO:0000313" key="1">
    <source>
        <dbReference type="EMBL" id="CAD2161893.1"/>
    </source>
</evidence>
<dbReference type="AlphaFoldDB" id="A0A6V7UPH6"/>
<organism evidence="1 2">
    <name type="scientific">Meloidogyne enterolobii</name>
    <name type="common">Root-knot nematode worm</name>
    <name type="synonym">Meloidogyne mayaguensis</name>
    <dbReference type="NCBI Taxonomy" id="390850"/>
    <lineage>
        <taxon>Eukaryota</taxon>
        <taxon>Metazoa</taxon>
        <taxon>Ecdysozoa</taxon>
        <taxon>Nematoda</taxon>
        <taxon>Chromadorea</taxon>
        <taxon>Rhabditida</taxon>
        <taxon>Tylenchina</taxon>
        <taxon>Tylenchomorpha</taxon>
        <taxon>Tylenchoidea</taxon>
        <taxon>Meloidogynidae</taxon>
        <taxon>Meloidogyninae</taxon>
        <taxon>Meloidogyne</taxon>
    </lineage>
</organism>
<evidence type="ECO:0000313" key="2">
    <source>
        <dbReference type="Proteomes" id="UP000580250"/>
    </source>
</evidence>
<comment type="caution">
    <text evidence="1">The sequence shown here is derived from an EMBL/GenBank/DDBJ whole genome shotgun (WGS) entry which is preliminary data.</text>
</comment>
<name>A0A6V7UPH6_MELEN</name>
<accession>A0A6V7UPH6</accession>